<dbReference type="GeneID" id="5970335"/>
<dbReference type="Proteomes" id="UP000001055">
    <property type="component" value="Unassembled WGS sequence"/>
</dbReference>
<proteinExistence type="predicted"/>
<dbReference type="AlphaFoldDB" id="Q0UZC9"/>
<evidence type="ECO:0000313" key="1">
    <source>
        <dbReference type="EMBL" id="EAT89616.1"/>
    </source>
</evidence>
<dbReference type="RefSeq" id="XP_001793478.1">
    <property type="nucleotide sequence ID" value="XM_001793426.1"/>
</dbReference>
<organism evidence="1 2">
    <name type="scientific">Phaeosphaeria nodorum (strain SN15 / ATCC MYA-4574 / FGSC 10173)</name>
    <name type="common">Glume blotch fungus</name>
    <name type="synonym">Parastagonospora nodorum</name>
    <dbReference type="NCBI Taxonomy" id="321614"/>
    <lineage>
        <taxon>Eukaryota</taxon>
        <taxon>Fungi</taxon>
        <taxon>Dikarya</taxon>
        <taxon>Ascomycota</taxon>
        <taxon>Pezizomycotina</taxon>
        <taxon>Dothideomycetes</taxon>
        <taxon>Pleosporomycetidae</taxon>
        <taxon>Pleosporales</taxon>
        <taxon>Pleosporineae</taxon>
        <taxon>Phaeosphaeriaceae</taxon>
        <taxon>Parastagonospora</taxon>
    </lineage>
</organism>
<dbReference type="InParanoid" id="Q0UZC9"/>
<accession>Q0UZC9</accession>
<dbReference type="EMBL" id="CH445328">
    <property type="protein sequence ID" value="EAT89616.1"/>
    <property type="molecule type" value="Genomic_DNA"/>
</dbReference>
<evidence type="ECO:0000313" key="2">
    <source>
        <dbReference type="Proteomes" id="UP000001055"/>
    </source>
</evidence>
<dbReference type="KEGG" id="pno:SNOG_02885"/>
<gene>
    <name evidence="1" type="ORF">SNOG_02885</name>
</gene>
<name>Q0UZC9_PHANO</name>
<protein>
    <submittedName>
        <fullName evidence="1">Uncharacterized protein</fullName>
    </submittedName>
</protein>
<reference evidence="2" key="1">
    <citation type="journal article" date="2007" name="Plant Cell">
        <title>Dothideomycete-plant interactions illuminated by genome sequencing and EST analysis of the wheat pathogen Stagonospora nodorum.</title>
        <authorList>
            <person name="Hane J.K."/>
            <person name="Lowe R.G."/>
            <person name="Solomon P.S."/>
            <person name="Tan K.C."/>
            <person name="Schoch C.L."/>
            <person name="Spatafora J.W."/>
            <person name="Crous P.W."/>
            <person name="Kodira C."/>
            <person name="Birren B.W."/>
            <person name="Galagan J.E."/>
            <person name="Torriani S.F."/>
            <person name="McDonald B.A."/>
            <person name="Oliver R.P."/>
        </authorList>
    </citation>
    <scope>NUCLEOTIDE SEQUENCE [LARGE SCALE GENOMIC DNA]</scope>
    <source>
        <strain evidence="2">SN15 / ATCC MYA-4574 / FGSC 10173</strain>
    </source>
</reference>
<sequence>MCSGSAEHHESYRQPPDATWAACSTSPHAGLCDGGFHASGQALLYIDLEGAACELDLWEEWFASRTDRRAAGGQMLGLLQRGEKGLGRQADLRHCPTVKRVCFSPTTWSSVLGGAVEVSEIDVIPQTIAYKQPQDFKLGTAAPFSQLRLIPPALLKNET</sequence>